<keyword evidence="3 7" id="KW-0812">Transmembrane</keyword>
<keyword evidence="2" id="KW-0813">Transport</keyword>
<feature type="transmembrane region" description="Helical" evidence="7">
    <location>
        <begin position="194"/>
        <end position="217"/>
    </location>
</feature>
<dbReference type="InterPro" id="IPR036259">
    <property type="entry name" value="MFS_trans_sf"/>
</dbReference>
<evidence type="ECO:0000256" key="3">
    <source>
        <dbReference type="ARBA" id="ARBA00022692"/>
    </source>
</evidence>
<dbReference type="CDD" id="cd17330">
    <property type="entry name" value="MFS_SLC46_TetA_like"/>
    <property type="match status" value="1"/>
</dbReference>
<feature type="transmembrane region" description="Helical" evidence="7">
    <location>
        <begin position="317"/>
        <end position="343"/>
    </location>
</feature>
<evidence type="ECO:0000256" key="1">
    <source>
        <dbReference type="ARBA" id="ARBA00004141"/>
    </source>
</evidence>
<dbReference type="InterPro" id="IPR011701">
    <property type="entry name" value="MFS"/>
</dbReference>
<feature type="transmembrane region" description="Helical" evidence="7">
    <location>
        <begin position="441"/>
        <end position="467"/>
    </location>
</feature>
<dbReference type="HOGENOM" id="CLU_001265_54_6_1"/>
<accession>A0A0C3LZB2</accession>
<reference evidence="9 10" key="1">
    <citation type="submission" date="2014-04" db="EMBL/GenBank/DDBJ databases">
        <authorList>
            <consortium name="DOE Joint Genome Institute"/>
            <person name="Kuo A."/>
            <person name="Girlanda M."/>
            <person name="Perotto S."/>
            <person name="Kohler A."/>
            <person name="Nagy L.G."/>
            <person name="Floudas D."/>
            <person name="Copeland A."/>
            <person name="Barry K.W."/>
            <person name="Cichocki N."/>
            <person name="Veneault-Fourrey C."/>
            <person name="LaButti K."/>
            <person name="Lindquist E.A."/>
            <person name="Lipzen A."/>
            <person name="Lundell T."/>
            <person name="Morin E."/>
            <person name="Murat C."/>
            <person name="Sun H."/>
            <person name="Tunlid A."/>
            <person name="Henrissat B."/>
            <person name="Grigoriev I.V."/>
            <person name="Hibbett D.S."/>
            <person name="Martin F."/>
            <person name="Nordberg H.P."/>
            <person name="Cantor M.N."/>
            <person name="Hua S.X."/>
        </authorList>
    </citation>
    <scope>NUCLEOTIDE SEQUENCE [LARGE SCALE GENOMIC DNA]</scope>
    <source>
        <strain evidence="9 10">MUT 4182</strain>
    </source>
</reference>
<dbReference type="GO" id="GO:0016020">
    <property type="term" value="C:membrane"/>
    <property type="evidence" value="ECO:0007669"/>
    <property type="project" value="UniProtKB-SubCell"/>
</dbReference>
<feature type="transmembrane region" description="Helical" evidence="7">
    <location>
        <begin position="238"/>
        <end position="260"/>
    </location>
</feature>
<evidence type="ECO:0000256" key="4">
    <source>
        <dbReference type="ARBA" id="ARBA00022989"/>
    </source>
</evidence>
<dbReference type="PROSITE" id="PS50850">
    <property type="entry name" value="MFS"/>
    <property type="match status" value="1"/>
</dbReference>
<dbReference type="SUPFAM" id="SSF103473">
    <property type="entry name" value="MFS general substrate transporter"/>
    <property type="match status" value="1"/>
</dbReference>
<dbReference type="Proteomes" id="UP000054248">
    <property type="component" value="Unassembled WGS sequence"/>
</dbReference>
<name>A0A0C3LZB2_9AGAM</name>
<reference evidence="10" key="2">
    <citation type="submission" date="2015-01" db="EMBL/GenBank/DDBJ databases">
        <title>Evolutionary Origins and Diversification of the Mycorrhizal Mutualists.</title>
        <authorList>
            <consortium name="DOE Joint Genome Institute"/>
            <consortium name="Mycorrhizal Genomics Consortium"/>
            <person name="Kohler A."/>
            <person name="Kuo A."/>
            <person name="Nagy L.G."/>
            <person name="Floudas D."/>
            <person name="Copeland A."/>
            <person name="Barry K.W."/>
            <person name="Cichocki N."/>
            <person name="Veneault-Fourrey C."/>
            <person name="LaButti K."/>
            <person name="Lindquist E.A."/>
            <person name="Lipzen A."/>
            <person name="Lundell T."/>
            <person name="Morin E."/>
            <person name="Murat C."/>
            <person name="Riley R."/>
            <person name="Ohm R."/>
            <person name="Sun H."/>
            <person name="Tunlid A."/>
            <person name="Henrissat B."/>
            <person name="Grigoriev I.V."/>
            <person name="Hibbett D.S."/>
            <person name="Martin F."/>
        </authorList>
    </citation>
    <scope>NUCLEOTIDE SEQUENCE [LARGE SCALE GENOMIC DNA]</scope>
    <source>
        <strain evidence="10">MUT 4182</strain>
    </source>
</reference>
<dbReference type="AlphaFoldDB" id="A0A0C3LZB2"/>
<dbReference type="PANTHER" id="PTHR23504:SF15">
    <property type="entry name" value="MAJOR FACILITATOR SUPERFAMILY (MFS) PROFILE DOMAIN-CONTAINING PROTEIN"/>
    <property type="match status" value="1"/>
</dbReference>
<feature type="transmembrane region" description="Helical" evidence="7">
    <location>
        <begin position="364"/>
        <end position="385"/>
    </location>
</feature>
<feature type="transmembrane region" description="Helical" evidence="7">
    <location>
        <begin position="405"/>
        <end position="429"/>
    </location>
</feature>
<dbReference type="InterPro" id="IPR001958">
    <property type="entry name" value="Tet-R_TetA/multi-R_MdtG-like"/>
</dbReference>
<evidence type="ECO:0000259" key="8">
    <source>
        <dbReference type="PROSITE" id="PS50850"/>
    </source>
</evidence>
<gene>
    <name evidence="9" type="ORF">M407DRAFT_23953</name>
</gene>
<sequence>MQIADRNVPSRNTILQAWTAHWPSTQQPIAPMDFEPDIAMTSESAEVQPLLPKAQKPETTGLPKAQMGVILFARLAEPIAYTQIFPYINAMVEELQIAPPNQVGFYSGLIDSIFAIAQLCTIMHWGALSDRIGRKPVVLIGLSGVSIATLGFGLSNTLWQLLLSRTLSGALCGNVAIMHSTVSDITGEGNRGKAFALLSLTWWTGVMIGSLIGGMLSHPVERYPKLFGHVSLFKERPFFLPCFVSVMISAIAILTTLFFMEESLPRVVKARKSTPSMEELDGVIGTPNADQDDQPKSTANERKSTLALLSDPAVAPVIFMGFCMSFLINAFTATFVLWTYTPLRLGGLQRDPAEIGLVISERPALHACVAFWGVAYALIPLVELVVWKVLRPTQYSESAPPLKGIWGLVLCILVAQRIGSMAYPAYMLVVKEAVHDPATVGALFGLATAANCLGEGTAPAIASSLFALSIDRNLLGGNLVWVILIGLAAFATWFASGLKRRVENVE</sequence>
<proteinExistence type="predicted"/>
<evidence type="ECO:0000313" key="10">
    <source>
        <dbReference type="Proteomes" id="UP000054248"/>
    </source>
</evidence>
<dbReference type="PRINTS" id="PR01035">
    <property type="entry name" value="TCRTETA"/>
</dbReference>
<keyword evidence="4 7" id="KW-1133">Transmembrane helix</keyword>
<dbReference type="PANTHER" id="PTHR23504">
    <property type="entry name" value="MAJOR FACILITATOR SUPERFAMILY DOMAIN-CONTAINING PROTEIN 10"/>
    <property type="match status" value="1"/>
</dbReference>
<feature type="region of interest" description="Disordered" evidence="6">
    <location>
        <begin position="278"/>
        <end position="301"/>
    </location>
</feature>
<evidence type="ECO:0000256" key="7">
    <source>
        <dbReference type="SAM" id="Phobius"/>
    </source>
</evidence>
<comment type="subcellular location">
    <subcellularLocation>
        <location evidence="1">Membrane</location>
        <topology evidence="1">Multi-pass membrane protein</topology>
    </subcellularLocation>
</comment>
<evidence type="ECO:0000256" key="5">
    <source>
        <dbReference type="ARBA" id="ARBA00023136"/>
    </source>
</evidence>
<evidence type="ECO:0000256" key="2">
    <source>
        <dbReference type="ARBA" id="ARBA00022448"/>
    </source>
</evidence>
<dbReference type="GO" id="GO:0022857">
    <property type="term" value="F:transmembrane transporter activity"/>
    <property type="evidence" value="ECO:0007669"/>
    <property type="project" value="InterPro"/>
</dbReference>
<feature type="transmembrane region" description="Helical" evidence="7">
    <location>
        <begin position="479"/>
        <end position="498"/>
    </location>
</feature>
<dbReference type="EMBL" id="KN823019">
    <property type="protein sequence ID" value="KIO26757.1"/>
    <property type="molecule type" value="Genomic_DNA"/>
</dbReference>
<keyword evidence="10" id="KW-1185">Reference proteome</keyword>
<protein>
    <recommendedName>
        <fullName evidence="8">Major facilitator superfamily (MFS) profile domain-containing protein</fullName>
    </recommendedName>
</protein>
<keyword evidence="5 7" id="KW-0472">Membrane</keyword>
<feature type="domain" description="Major facilitator superfamily (MFS) profile" evidence="8">
    <location>
        <begin position="66"/>
        <end position="503"/>
    </location>
</feature>
<dbReference type="OrthoDB" id="419616at2759"/>
<dbReference type="Pfam" id="PF07690">
    <property type="entry name" value="MFS_1"/>
    <property type="match status" value="1"/>
</dbReference>
<dbReference type="InterPro" id="IPR020846">
    <property type="entry name" value="MFS_dom"/>
</dbReference>
<feature type="transmembrane region" description="Helical" evidence="7">
    <location>
        <begin position="137"/>
        <end position="159"/>
    </location>
</feature>
<dbReference type="Gene3D" id="1.20.1250.20">
    <property type="entry name" value="MFS general substrate transporter like domains"/>
    <property type="match status" value="1"/>
</dbReference>
<organism evidence="9 10">
    <name type="scientific">Tulasnella calospora MUT 4182</name>
    <dbReference type="NCBI Taxonomy" id="1051891"/>
    <lineage>
        <taxon>Eukaryota</taxon>
        <taxon>Fungi</taxon>
        <taxon>Dikarya</taxon>
        <taxon>Basidiomycota</taxon>
        <taxon>Agaricomycotina</taxon>
        <taxon>Agaricomycetes</taxon>
        <taxon>Cantharellales</taxon>
        <taxon>Tulasnellaceae</taxon>
        <taxon>Tulasnella</taxon>
    </lineage>
</organism>
<evidence type="ECO:0000313" key="9">
    <source>
        <dbReference type="EMBL" id="KIO26757.1"/>
    </source>
</evidence>
<evidence type="ECO:0000256" key="6">
    <source>
        <dbReference type="SAM" id="MobiDB-lite"/>
    </source>
</evidence>